<gene>
    <name evidence="13" type="ORF">KASA_0O00264G</name>
</gene>
<evidence type="ECO:0000256" key="4">
    <source>
        <dbReference type="ARBA" id="ARBA00022553"/>
    </source>
</evidence>
<evidence type="ECO:0000259" key="11">
    <source>
        <dbReference type="Pfam" id="PF01699"/>
    </source>
</evidence>
<feature type="transmembrane region" description="Helical" evidence="10">
    <location>
        <begin position="693"/>
        <end position="717"/>
    </location>
</feature>
<dbReference type="InterPro" id="IPR004837">
    <property type="entry name" value="NaCa_Exmemb"/>
</dbReference>
<organism evidence="13 14">
    <name type="scientific">Maudiozyma saulgeensis</name>
    <dbReference type="NCBI Taxonomy" id="1789683"/>
    <lineage>
        <taxon>Eukaryota</taxon>
        <taxon>Fungi</taxon>
        <taxon>Dikarya</taxon>
        <taxon>Ascomycota</taxon>
        <taxon>Saccharomycotina</taxon>
        <taxon>Saccharomycetes</taxon>
        <taxon>Saccharomycetales</taxon>
        <taxon>Saccharomycetaceae</taxon>
        <taxon>Maudiozyma</taxon>
    </lineage>
</organism>
<evidence type="ECO:0000256" key="8">
    <source>
        <dbReference type="ARBA" id="ARBA00023136"/>
    </source>
</evidence>
<dbReference type="EMBL" id="FXLY01000004">
    <property type="protein sequence ID" value="SMN19493.1"/>
    <property type="molecule type" value="Genomic_DNA"/>
</dbReference>
<dbReference type="OrthoDB" id="16982at2759"/>
<keyword evidence="8 10" id="KW-0472">Membrane</keyword>
<evidence type="ECO:0000256" key="7">
    <source>
        <dbReference type="ARBA" id="ARBA00023065"/>
    </source>
</evidence>
<feature type="domain" description="Sodium/calcium exchanger membrane region" evidence="11">
    <location>
        <begin position="597"/>
        <end position="711"/>
    </location>
</feature>
<dbReference type="STRING" id="1789683.A0A1X7R1D5"/>
<evidence type="ECO:0000256" key="9">
    <source>
        <dbReference type="SAM" id="MobiDB-lite"/>
    </source>
</evidence>
<feature type="compositionally biased region" description="Polar residues" evidence="9">
    <location>
        <begin position="369"/>
        <end position="386"/>
    </location>
</feature>
<dbReference type="InterPro" id="IPR044880">
    <property type="entry name" value="NCX_ion-bd_dom_sf"/>
</dbReference>
<evidence type="ECO:0000256" key="3">
    <source>
        <dbReference type="ARBA" id="ARBA00022448"/>
    </source>
</evidence>
<dbReference type="GO" id="GO:0015369">
    <property type="term" value="F:calcium:proton antiporter activity"/>
    <property type="evidence" value="ECO:0007669"/>
    <property type="project" value="TreeGrafter"/>
</dbReference>
<accession>A0A1X7R1D5</accession>
<feature type="region of interest" description="Disordered" evidence="9">
    <location>
        <begin position="129"/>
        <end position="165"/>
    </location>
</feature>
<keyword evidence="7" id="KW-0406">Ion transport</keyword>
<feature type="region of interest" description="Disordered" evidence="9">
    <location>
        <begin position="369"/>
        <end position="392"/>
    </location>
</feature>
<reference evidence="13 14" key="1">
    <citation type="submission" date="2017-04" db="EMBL/GenBank/DDBJ databases">
        <authorList>
            <person name="Afonso C.L."/>
            <person name="Miller P.J."/>
            <person name="Scott M.A."/>
            <person name="Spackman E."/>
            <person name="Goraichik I."/>
            <person name="Dimitrov K.M."/>
            <person name="Suarez D.L."/>
            <person name="Swayne D.E."/>
        </authorList>
    </citation>
    <scope>NUCLEOTIDE SEQUENCE [LARGE SCALE GENOMIC DNA]</scope>
</reference>
<evidence type="ECO:0000259" key="12">
    <source>
        <dbReference type="Pfam" id="PF03733"/>
    </source>
</evidence>
<feature type="transmembrane region" description="Helical" evidence="10">
    <location>
        <begin position="429"/>
        <end position="454"/>
    </location>
</feature>
<comment type="similarity">
    <text evidence="2">Belongs to the Ca(2+):cation antiporter (CaCA) (TC 2.A.19) family.</text>
</comment>
<evidence type="ECO:0000313" key="14">
    <source>
        <dbReference type="Proteomes" id="UP000196158"/>
    </source>
</evidence>
<feature type="transmembrane region" description="Helical" evidence="10">
    <location>
        <begin position="625"/>
        <end position="648"/>
    </location>
</feature>
<keyword evidence="6 10" id="KW-1133">Transmembrane helix</keyword>
<proteinExistence type="inferred from homology"/>
<feature type="transmembrane region" description="Helical" evidence="10">
    <location>
        <begin position="964"/>
        <end position="981"/>
    </location>
</feature>
<name>A0A1X7R1D5_9SACH</name>
<evidence type="ECO:0000256" key="10">
    <source>
        <dbReference type="SAM" id="Phobius"/>
    </source>
</evidence>
<evidence type="ECO:0000256" key="1">
    <source>
        <dbReference type="ARBA" id="ARBA00004127"/>
    </source>
</evidence>
<feature type="domain" description="Sodium/calcium exchanger membrane region" evidence="11">
    <location>
        <begin position="849"/>
        <end position="1005"/>
    </location>
</feature>
<evidence type="ECO:0000256" key="2">
    <source>
        <dbReference type="ARBA" id="ARBA00008170"/>
    </source>
</evidence>
<sequence>MSRDIPTTTHDHSVHRVFSVDDDPNEVENDVRYLEGLHDGLKYALHGNKSSSKSFSPSTNHIDSNFVSGSDISLPGNSSKPKININLQNDNSMITNTSNNEHERFIIHHPITDSGHDLLIEELGPHGVSGDIRDINIDNNDGNENDDDNNNNNEEVDDDDDDFVDRHSRASSMESLTLKERQDAINKTHPFGIRIWKPALYKKQRSVQRAADEDIHETKFKTITLGVHITNIIWSITCGIILCIICYIAAFFVMIIGFGTKSTRAYAGVFCKLGNYLLWPFGKVVYLNPDEHYLQEDKDEGISVQQFYGWVTSYSNKLFFHKNQSMESNHLNPSGNSISNNNNDQNIQPVNSLSYPSYGSIQTYINSQNQSSGRTGSNMDQNTGSVHHNPLGQGSFATDNQNMVDSTNFSSNPNQRRYFGRGEWTLGRILFYALFHLVFEPITLIICLFTWLFVFTIPMSSILWNLLYHCRKHPLALGFKYIKTSSDQTRPMIMKSNNHLPTVRTLRNELNSHLTGGASATRYSSQQHQGNEDDYDNRNILLCTFRCAGWHYYKYTVDGTNIIVVNLISLVFFTIFDFYFMKESWNLNFWFTNESSIFILCLASIIPLAFYIGQAVASISAQTSMGVGAVINAFFSTIVEIFLYCVALKGHKGQLVEGSMIGSILGAVLLLPGLSMCGGALNRKTQRYNPASAGVSSALLIFSMIVMFVPTMLYEIYGSYTVICRDKNGNTLSEDSISMKTITMAVTLSQCYFTRPPLKYNKMFRNVIQPMSVSCAIILFLAYAIGLWFTLRTHAKMIWQSPISDPPKEQHLEETLPLTSTQSNIKSKSAIDNNEQGGHEAPNWSRSKSTWILLIATLLYAIIAEILVACVDAVLKDFPGLDPKFLGLTIFALVPNTTEFLNAISFAMHGNVALSMEIGSAYALQVCLLQIPALVLYSIMYTWNIDQASINIREQMFPLVFPKWDLIGSMASVFMFTYLYAEGKSNYFKGSMLILLYVIIVFGFWFQGVIEEFRTYE</sequence>
<feature type="transmembrane region" description="Helical" evidence="10">
    <location>
        <begin position="767"/>
        <end position="791"/>
    </location>
</feature>
<keyword evidence="4" id="KW-0597">Phosphoprotein</keyword>
<dbReference type="Proteomes" id="UP000196158">
    <property type="component" value="Unassembled WGS sequence"/>
</dbReference>
<dbReference type="GO" id="GO:0005774">
    <property type="term" value="C:vacuolar membrane"/>
    <property type="evidence" value="ECO:0007669"/>
    <property type="project" value="UniProtKB-ARBA"/>
</dbReference>
<dbReference type="InterPro" id="IPR004713">
    <property type="entry name" value="CaH_exchang"/>
</dbReference>
<feature type="transmembrane region" description="Helical" evidence="10">
    <location>
        <begin position="587"/>
        <end position="613"/>
    </location>
</feature>
<dbReference type="Pfam" id="PF03733">
    <property type="entry name" value="YccF"/>
    <property type="match status" value="1"/>
</dbReference>
<feature type="transmembrane region" description="Helical" evidence="10">
    <location>
        <begin position="232"/>
        <end position="256"/>
    </location>
</feature>
<feature type="transmembrane region" description="Helical" evidence="10">
    <location>
        <begin position="660"/>
        <end position="681"/>
    </location>
</feature>
<feature type="transmembrane region" description="Helical" evidence="10">
    <location>
        <begin position="987"/>
        <end position="1006"/>
    </location>
</feature>
<protein>
    <submittedName>
        <fullName evidence="13">Similar to Saccharomyces cerevisiae YNL321W VNX1 Calcium/H+ antiporter localized to the endoplasmic reticulum membrane</fullName>
    </submittedName>
</protein>
<keyword evidence="14" id="KW-1185">Reference proteome</keyword>
<feature type="domain" description="Inner membrane component" evidence="12">
    <location>
        <begin position="229"/>
        <end position="283"/>
    </location>
</feature>
<feature type="transmembrane region" description="Helical" evidence="10">
    <location>
        <begin position="851"/>
        <end position="875"/>
    </location>
</feature>
<dbReference type="AlphaFoldDB" id="A0A1X7R1D5"/>
<keyword evidence="5 10" id="KW-0812">Transmembrane</keyword>
<dbReference type="PANTHER" id="PTHR31503:SF10">
    <property type="entry name" value="VNX1 PROTEIN"/>
    <property type="match status" value="1"/>
</dbReference>
<comment type="subcellular location">
    <subcellularLocation>
        <location evidence="1">Endomembrane system</location>
        <topology evidence="1">Multi-pass membrane protein</topology>
    </subcellularLocation>
</comment>
<dbReference type="GO" id="GO:0006874">
    <property type="term" value="P:intracellular calcium ion homeostasis"/>
    <property type="evidence" value="ECO:0007669"/>
    <property type="project" value="TreeGrafter"/>
</dbReference>
<dbReference type="InterPro" id="IPR005185">
    <property type="entry name" value="YccF"/>
</dbReference>
<evidence type="ECO:0000313" key="13">
    <source>
        <dbReference type="EMBL" id="SMN19493.1"/>
    </source>
</evidence>
<dbReference type="GO" id="GO:0012505">
    <property type="term" value="C:endomembrane system"/>
    <property type="evidence" value="ECO:0007669"/>
    <property type="project" value="UniProtKB-SubCell"/>
</dbReference>
<keyword evidence="3" id="KW-0813">Transport</keyword>
<evidence type="ECO:0000256" key="6">
    <source>
        <dbReference type="ARBA" id="ARBA00022989"/>
    </source>
</evidence>
<dbReference type="Gene3D" id="1.20.1420.30">
    <property type="entry name" value="NCX, central ion-binding region"/>
    <property type="match status" value="1"/>
</dbReference>
<feature type="transmembrane region" description="Helical" evidence="10">
    <location>
        <begin position="562"/>
        <end position="580"/>
    </location>
</feature>
<dbReference type="PANTHER" id="PTHR31503">
    <property type="entry name" value="VACUOLAR CALCIUM ION TRANSPORTER"/>
    <property type="match status" value="1"/>
</dbReference>
<feature type="transmembrane region" description="Helical" evidence="10">
    <location>
        <begin position="922"/>
        <end position="943"/>
    </location>
</feature>
<dbReference type="FunFam" id="1.20.1420.30:FF:000014">
    <property type="entry name" value="Cation/H+ exchanger protein 2"/>
    <property type="match status" value="1"/>
</dbReference>
<feature type="compositionally biased region" description="Acidic residues" evidence="9">
    <location>
        <begin position="141"/>
        <end position="163"/>
    </location>
</feature>
<dbReference type="Pfam" id="PF01699">
    <property type="entry name" value="Na_Ca_ex"/>
    <property type="match status" value="2"/>
</dbReference>
<evidence type="ECO:0000256" key="5">
    <source>
        <dbReference type="ARBA" id="ARBA00022692"/>
    </source>
</evidence>